<evidence type="ECO:0000313" key="2">
    <source>
        <dbReference type="EMBL" id="SPQ20746.1"/>
    </source>
</evidence>
<sequence length="247" mass="26453">MPTWRPMRESDLPGVMRVADEIHRDLPEAEAVFRERLALFPAGCLVLVDDDGEGDGDGGESDVVVGGYVVSFPIRRGRPPALNALLGGGEIPADADQYYLHDLAVLPRFRGRGAAAEGIGRVLEVAQRYASVCLISVYGTVAFWRRFGFVPEPVDAALQEKLRGYGPGATYMVRRNAGLGGLEVLHQLVRRGTGNLQYGHLWSAASAILSWCSTGSGTSGPAWLATSTLIFGTCTTQCVSNRPDGCS</sequence>
<dbReference type="SUPFAM" id="SSF55729">
    <property type="entry name" value="Acyl-CoA N-acyltransferases (Nat)"/>
    <property type="match status" value="1"/>
</dbReference>
<feature type="domain" description="N-acetyltransferase" evidence="1">
    <location>
        <begin position="2"/>
        <end position="177"/>
    </location>
</feature>
<dbReference type="Gene3D" id="3.40.630.30">
    <property type="match status" value="1"/>
</dbReference>
<gene>
    <name evidence="2" type="ORF">TT172_LOCUS3165</name>
</gene>
<dbReference type="AlphaFoldDB" id="A0A446BDY9"/>
<dbReference type="Proteomes" id="UP000289323">
    <property type="component" value="Unassembled WGS sequence"/>
</dbReference>
<proteinExistence type="predicted"/>
<reference evidence="2 3" key="1">
    <citation type="submission" date="2018-04" db="EMBL/GenBank/DDBJ databases">
        <authorList>
            <person name="Huttner S."/>
            <person name="Dainat J."/>
        </authorList>
    </citation>
    <scope>NUCLEOTIDE SEQUENCE [LARGE SCALE GENOMIC DNA]</scope>
</reference>
<dbReference type="GO" id="GO:0016747">
    <property type="term" value="F:acyltransferase activity, transferring groups other than amino-acyl groups"/>
    <property type="evidence" value="ECO:0007669"/>
    <property type="project" value="InterPro"/>
</dbReference>
<evidence type="ECO:0000259" key="1">
    <source>
        <dbReference type="PROSITE" id="PS51186"/>
    </source>
</evidence>
<dbReference type="Pfam" id="PF00583">
    <property type="entry name" value="Acetyltransf_1"/>
    <property type="match status" value="1"/>
</dbReference>
<dbReference type="InterPro" id="IPR000182">
    <property type="entry name" value="GNAT_dom"/>
</dbReference>
<dbReference type="InterPro" id="IPR016181">
    <property type="entry name" value="Acyl_CoA_acyltransferase"/>
</dbReference>
<dbReference type="EMBL" id="OUUZ01000006">
    <property type="protein sequence ID" value="SPQ20746.1"/>
    <property type="molecule type" value="Genomic_DNA"/>
</dbReference>
<accession>A0A446BDY9</accession>
<evidence type="ECO:0000313" key="3">
    <source>
        <dbReference type="Proteomes" id="UP000289323"/>
    </source>
</evidence>
<dbReference type="PROSITE" id="PS51186">
    <property type="entry name" value="GNAT"/>
    <property type="match status" value="1"/>
</dbReference>
<protein>
    <submittedName>
        <fullName evidence="2">8b3c0562-c869-4ddd-bcd2-73ed98b752b8</fullName>
    </submittedName>
</protein>
<organism evidence="2 3">
    <name type="scientific">Thermothielavioides terrestris</name>
    <dbReference type="NCBI Taxonomy" id="2587410"/>
    <lineage>
        <taxon>Eukaryota</taxon>
        <taxon>Fungi</taxon>
        <taxon>Dikarya</taxon>
        <taxon>Ascomycota</taxon>
        <taxon>Pezizomycotina</taxon>
        <taxon>Sordariomycetes</taxon>
        <taxon>Sordariomycetidae</taxon>
        <taxon>Sordariales</taxon>
        <taxon>Chaetomiaceae</taxon>
        <taxon>Thermothielavioides</taxon>
    </lineage>
</organism>
<name>A0A446BDY9_9PEZI</name>